<comment type="caution">
    <text evidence="1">The sequence shown here is derived from an EMBL/GenBank/DDBJ whole genome shotgun (WGS) entry which is preliminary data.</text>
</comment>
<feature type="non-terminal residue" evidence="1">
    <location>
        <position position="32"/>
    </location>
</feature>
<accession>A0A368FQ65</accession>
<dbReference type="AlphaFoldDB" id="A0A368FQ65"/>
<protein>
    <submittedName>
        <fullName evidence="1">Uncharacterized protein</fullName>
    </submittedName>
</protein>
<evidence type="ECO:0000313" key="1">
    <source>
        <dbReference type="EMBL" id="RCN32337.1"/>
    </source>
</evidence>
<organism evidence="1 2">
    <name type="scientific">Ancylostoma caninum</name>
    <name type="common">Dog hookworm</name>
    <dbReference type="NCBI Taxonomy" id="29170"/>
    <lineage>
        <taxon>Eukaryota</taxon>
        <taxon>Metazoa</taxon>
        <taxon>Ecdysozoa</taxon>
        <taxon>Nematoda</taxon>
        <taxon>Chromadorea</taxon>
        <taxon>Rhabditida</taxon>
        <taxon>Rhabditina</taxon>
        <taxon>Rhabditomorpha</taxon>
        <taxon>Strongyloidea</taxon>
        <taxon>Ancylostomatidae</taxon>
        <taxon>Ancylostomatinae</taxon>
        <taxon>Ancylostoma</taxon>
    </lineage>
</organism>
<keyword evidence="2" id="KW-1185">Reference proteome</keyword>
<gene>
    <name evidence="1" type="ORF">ANCCAN_21863</name>
</gene>
<reference evidence="1 2" key="1">
    <citation type="submission" date="2014-10" db="EMBL/GenBank/DDBJ databases">
        <title>Draft genome of the hookworm Ancylostoma caninum.</title>
        <authorList>
            <person name="Mitreva M."/>
        </authorList>
    </citation>
    <scope>NUCLEOTIDE SEQUENCE [LARGE SCALE GENOMIC DNA]</scope>
    <source>
        <strain evidence="1 2">Baltimore</strain>
    </source>
</reference>
<proteinExistence type="predicted"/>
<sequence length="32" mass="3891">MELYYIFNVARGHRFHVEVSITLMLLFIFSNE</sequence>
<dbReference type="Proteomes" id="UP000252519">
    <property type="component" value="Unassembled WGS sequence"/>
</dbReference>
<evidence type="ECO:0000313" key="2">
    <source>
        <dbReference type="Proteomes" id="UP000252519"/>
    </source>
</evidence>
<dbReference type="EMBL" id="JOJR01001113">
    <property type="protein sequence ID" value="RCN32337.1"/>
    <property type="molecule type" value="Genomic_DNA"/>
</dbReference>
<name>A0A368FQ65_ANCCA</name>